<dbReference type="EMBL" id="JASNGB010000076">
    <property type="protein sequence ID" value="MDL2344376.1"/>
    <property type="molecule type" value="Genomic_DNA"/>
</dbReference>
<organism evidence="2 3">
    <name type="scientific">Deinococcus rhizophilus</name>
    <dbReference type="NCBI Taxonomy" id="3049544"/>
    <lineage>
        <taxon>Bacteria</taxon>
        <taxon>Thermotogati</taxon>
        <taxon>Deinococcota</taxon>
        <taxon>Deinococci</taxon>
        <taxon>Deinococcales</taxon>
        <taxon>Deinococcaceae</taxon>
        <taxon>Deinococcus</taxon>
    </lineage>
</organism>
<keyword evidence="1" id="KW-1133">Transmembrane helix</keyword>
<sequence length="97" mass="10080">MKLVLLAAFLGIASGVVPSPNHISLCDPSFQIGGKCINLVTGWGWPTAFITDNAAVSVQGSVGTDDSFRLGNLLVNILFFYGVLSLAVGLGKQVGSR</sequence>
<dbReference type="Proteomes" id="UP001302059">
    <property type="component" value="Unassembled WGS sequence"/>
</dbReference>
<accession>A0ABT7JH42</accession>
<keyword evidence="3" id="KW-1185">Reference proteome</keyword>
<keyword evidence="1" id="KW-0472">Membrane</keyword>
<name>A0ABT7JH42_9DEIO</name>
<evidence type="ECO:0000256" key="1">
    <source>
        <dbReference type="SAM" id="Phobius"/>
    </source>
</evidence>
<comment type="caution">
    <text evidence="2">The sequence shown here is derived from an EMBL/GenBank/DDBJ whole genome shotgun (WGS) entry which is preliminary data.</text>
</comment>
<feature type="transmembrane region" description="Helical" evidence="1">
    <location>
        <begin position="73"/>
        <end position="91"/>
    </location>
</feature>
<proteinExistence type="predicted"/>
<dbReference type="RefSeq" id="WP_285523282.1">
    <property type="nucleotide sequence ID" value="NZ_JASNGB010000076.1"/>
</dbReference>
<keyword evidence="1" id="KW-0812">Transmembrane</keyword>
<reference evidence="2 3" key="1">
    <citation type="submission" date="2023-05" db="EMBL/GenBank/DDBJ databases">
        <authorList>
            <person name="Gao F."/>
        </authorList>
    </citation>
    <scope>NUCLEOTIDE SEQUENCE [LARGE SCALE GENOMIC DNA]</scope>
    <source>
        <strain evidence="2 3">MIMF12</strain>
    </source>
</reference>
<evidence type="ECO:0000313" key="2">
    <source>
        <dbReference type="EMBL" id="MDL2344376.1"/>
    </source>
</evidence>
<gene>
    <name evidence="2" type="ORF">QOL99_09440</name>
</gene>
<evidence type="ECO:0000313" key="3">
    <source>
        <dbReference type="Proteomes" id="UP001302059"/>
    </source>
</evidence>
<protein>
    <submittedName>
        <fullName evidence="2">Uncharacterized protein</fullName>
    </submittedName>
</protein>